<dbReference type="HOGENOM" id="CLU_028723_1_2_5"/>
<feature type="domain" description="Peptidase S26" evidence="8">
    <location>
        <begin position="7"/>
        <end position="192"/>
    </location>
</feature>
<accession>Q0G691</accession>
<protein>
    <recommendedName>
        <fullName evidence="4 7">Signal peptidase I</fullName>
        <ecNumber evidence="3 7">3.4.21.89</ecNumber>
    </recommendedName>
</protein>
<dbReference type="GO" id="GO:0009003">
    <property type="term" value="F:signal peptidase activity"/>
    <property type="evidence" value="ECO:0007669"/>
    <property type="project" value="UniProtKB-EC"/>
</dbReference>
<dbReference type="PROSITE" id="PS00761">
    <property type="entry name" value="SPASE_I_3"/>
    <property type="match status" value="1"/>
</dbReference>
<comment type="caution">
    <text evidence="9">The sequence shown here is derived from an EMBL/GenBank/DDBJ whole genome shotgun (WGS) entry which is preliminary data.</text>
</comment>
<comment type="subcellular location">
    <subcellularLocation>
        <location evidence="7">Membrane</location>
        <topology evidence="7">Single-pass type II membrane protein</topology>
    </subcellularLocation>
</comment>
<keyword evidence="7" id="KW-0645">Protease</keyword>
<dbReference type="GO" id="GO:0006465">
    <property type="term" value="P:signal peptide processing"/>
    <property type="evidence" value="ECO:0007669"/>
    <property type="project" value="InterPro"/>
</dbReference>
<evidence type="ECO:0000313" key="9">
    <source>
        <dbReference type="EMBL" id="EAU42823.1"/>
    </source>
</evidence>
<evidence type="ECO:0000256" key="4">
    <source>
        <dbReference type="ARBA" id="ARBA00019232"/>
    </source>
</evidence>
<reference evidence="9 10" key="1">
    <citation type="journal article" date="2010" name="J. Bacteriol.">
        <title>Genome sequence of Fulvimarina pelagi HTCC2506T, a Mn(II)-oxidizing alphaproteobacterium possessing an aerobic anoxygenic photosynthetic gene cluster and Xanthorhodopsin.</title>
        <authorList>
            <person name="Kang I."/>
            <person name="Oh H.M."/>
            <person name="Lim S.I."/>
            <person name="Ferriera S."/>
            <person name="Giovannoni S.J."/>
            <person name="Cho J.C."/>
        </authorList>
    </citation>
    <scope>NUCLEOTIDE SEQUENCE [LARGE SCALE GENOMIC DNA]</scope>
    <source>
        <strain evidence="9 10">HTCC2506</strain>
    </source>
</reference>
<feature type="active site" evidence="6">
    <location>
        <position position="85"/>
    </location>
</feature>
<evidence type="ECO:0000256" key="3">
    <source>
        <dbReference type="ARBA" id="ARBA00013208"/>
    </source>
</evidence>
<dbReference type="InterPro" id="IPR019533">
    <property type="entry name" value="Peptidase_S26"/>
</dbReference>
<keyword evidence="10" id="KW-1185">Reference proteome</keyword>
<dbReference type="AlphaFoldDB" id="Q0G691"/>
<evidence type="ECO:0000256" key="1">
    <source>
        <dbReference type="ARBA" id="ARBA00000677"/>
    </source>
</evidence>
<comment type="similarity">
    <text evidence="2 7">Belongs to the peptidase S26 family.</text>
</comment>
<dbReference type="RefSeq" id="WP_007066797.1">
    <property type="nucleotide sequence ID" value="NZ_DS022272.1"/>
</dbReference>
<dbReference type="PRINTS" id="PR00727">
    <property type="entry name" value="LEADERPTASE"/>
</dbReference>
<dbReference type="CDD" id="cd06530">
    <property type="entry name" value="S26_SPase_I"/>
    <property type="match status" value="1"/>
</dbReference>
<dbReference type="GO" id="GO:0016020">
    <property type="term" value="C:membrane"/>
    <property type="evidence" value="ECO:0007669"/>
    <property type="project" value="UniProtKB-SubCell"/>
</dbReference>
<dbReference type="GO" id="GO:0004252">
    <property type="term" value="F:serine-type endopeptidase activity"/>
    <property type="evidence" value="ECO:0007669"/>
    <property type="project" value="InterPro"/>
</dbReference>
<dbReference type="NCBIfam" id="TIGR02227">
    <property type="entry name" value="sigpep_I_bact"/>
    <property type="match status" value="1"/>
</dbReference>
<organism evidence="9 10">
    <name type="scientific">Fulvimarina pelagi HTCC2506</name>
    <dbReference type="NCBI Taxonomy" id="314231"/>
    <lineage>
        <taxon>Bacteria</taxon>
        <taxon>Pseudomonadati</taxon>
        <taxon>Pseudomonadota</taxon>
        <taxon>Alphaproteobacteria</taxon>
        <taxon>Hyphomicrobiales</taxon>
        <taxon>Aurantimonadaceae</taxon>
        <taxon>Fulvimarina</taxon>
    </lineage>
</organism>
<dbReference type="InterPro" id="IPR036286">
    <property type="entry name" value="LexA/Signal_pep-like_sf"/>
</dbReference>
<dbReference type="Pfam" id="PF10502">
    <property type="entry name" value="Peptidase_S26"/>
    <property type="match status" value="1"/>
</dbReference>
<dbReference type="EC" id="3.4.21.89" evidence="3 7"/>
<comment type="catalytic activity">
    <reaction evidence="1 7">
        <text>Cleavage of hydrophobic, N-terminal signal or leader sequences from secreted and periplasmic proteins.</text>
        <dbReference type="EC" id="3.4.21.89"/>
    </reaction>
</comment>
<evidence type="ECO:0000256" key="2">
    <source>
        <dbReference type="ARBA" id="ARBA00009370"/>
    </source>
</evidence>
<dbReference type="PANTHER" id="PTHR43390">
    <property type="entry name" value="SIGNAL PEPTIDASE I"/>
    <property type="match status" value="1"/>
</dbReference>
<proteinExistence type="inferred from homology"/>
<dbReference type="STRING" id="217511.GCA_001463845_00425"/>
<dbReference type="PROSITE" id="PS00760">
    <property type="entry name" value="SPASE_I_2"/>
    <property type="match status" value="1"/>
</dbReference>
<sequence>MKTAIRLVLGLVVIAVAGTALAATILGPYRIEANSMAPNVVDGTVVYTDPTFARRPFGDLLARHDPERGDMIMFKPREPDAPYIKRVIGLPGETIQLKDGTVHIDGTAVALEASNESEAPEGLDGELLTETLPEGVSYDILDTMPGTSGDNTRPFDLPEDHYFVLGDNRDNSVDSRSDSVGFVPRDAIIGRAWKLY</sequence>
<evidence type="ECO:0000313" key="10">
    <source>
        <dbReference type="Proteomes" id="UP000004310"/>
    </source>
</evidence>
<keyword evidence="5 7" id="KW-0378">Hydrolase</keyword>
<dbReference type="EMBL" id="AATP01000001">
    <property type="protein sequence ID" value="EAU42823.1"/>
    <property type="molecule type" value="Genomic_DNA"/>
</dbReference>
<dbReference type="Gene3D" id="2.10.109.10">
    <property type="entry name" value="Umud Fragment, subunit A"/>
    <property type="match status" value="1"/>
</dbReference>
<dbReference type="InterPro" id="IPR019758">
    <property type="entry name" value="Pept_S26A_signal_pept_1_CS"/>
</dbReference>
<dbReference type="InterPro" id="IPR019757">
    <property type="entry name" value="Pept_S26A_signal_pept_1_Lys-AS"/>
</dbReference>
<gene>
    <name evidence="9" type="ORF">FP2506_08276</name>
</gene>
<feature type="active site" evidence="6">
    <location>
        <position position="35"/>
    </location>
</feature>
<evidence type="ECO:0000256" key="6">
    <source>
        <dbReference type="PIRSR" id="PIRSR600223-1"/>
    </source>
</evidence>
<name>Q0G691_9HYPH</name>
<dbReference type="PANTHER" id="PTHR43390:SF1">
    <property type="entry name" value="CHLOROPLAST PROCESSING PEPTIDASE"/>
    <property type="match status" value="1"/>
</dbReference>
<dbReference type="SUPFAM" id="SSF51306">
    <property type="entry name" value="LexA/Signal peptidase"/>
    <property type="match status" value="1"/>
</dbReference>
<evidence type="ECO:0000256" key="5">
    <source>
        <dbReference type="ARBA" id="ARBA00022801"/>
    </source>
</evidence>
<dbReference type="eggNOG" id="COG0681">
    <property type="taxonomic scope" value="Bacteria"/>
</dbReference>
<dbReference type="Proteomes" id="UP000004310">
    <property type="component" value="Unassembled WGS sequence"/>
</dbReference>
<evidence type="ECO:0000256" key="7">
    <source>
        <dbReference type="RuleBase" id="RU362042"/>
    </source>
</evidence>
<evidence type="ECO:0000259" key="8">
    <source>
        <dbReference type="Pfam" id="PF10502"/>
    </source>
</evidence>
<dbReference type="InterPro" id="IPR000223">
    <property type="entry name" value="Pept_S26A_signal_pept_1"/>
</dbReference>